<name>A0A7W8LMJ9_9SPIR</name>
<accession>A0A7W8LMJ9</accession>
<dbReference type="PANTHER" id="PTHR34979">
    <property type="entry name" value="INNER MEMBRANE PROTEIN YGAZ"/>
    <property type="match status" value="1"/>
</dbReference>
<feature type="transmembrane region" description="Helical" evidence="8">
    <location>
        <begin position="206"/>
        <end position="223"/>
    </location>
</feature>
<evidence type="ECO:0000256" key="2">
    <source>
        <dbReference type="ARBA" id="ARBA00010735"/>
    </source>
</evidence>
<dbReference type="Pfam" id="PF03591">
    <property type="entry name" value="AzlC"/>
    <property type="match status" value="1"/>
</dbReference>
<dbReference type="EMBL" id="JACHFQ010000006">
    <property type="protein sequence ID" value="MBB5226609.1"/>
    <property type="molecule type" value="Genomic_DNA"/>
</dbReference>
<feature type="transmembrane region" description="Helical" evidence="8">
    <location>
        <begin position="68"/>
        <end position="89"/>
    </location>
</feature>
<keyword evidence="5 8" id="KW-0812">Transmembrane</keyword>
<evidence type="ECO:0000313" key="10">
    <source>
        <dbReference type="Proteomes" id="UP000518887"/>
    </source>
</evidence>
<feature type="transmembrane region" description="Helical" evidence="8">
    <location>
        <begin position="156"/>
        <end position="174"/>
    </location>
</feature>
<evidence type="ECO:0000256" key="5">
    <source>
        <dbReference type="ARBA" id="ARBA00022692"/>
    </source>
</evidence>
<feature type="transmembrane region" description="Helical" evidence="8">
    <location>
        <begin position="183"/>
        <end position="200"/>
    </location>
</feature>
<evidence type="ECO:0000256" key="1">
    <source>
        <dbReference type="ARBA" id="ARBA00004651"/>
    </source>
</evidence>
<dbReference type="Proteomes" id="UP000518887">
    <property type="component" value="Unassembled WGS sequence"/>
</dbReference>
<dbReference type="GO" id="GO:1903785">
    <property type="term" value="P:L-valine transmembrane transport"/>
    <property type="evidence" value="ECO:0007669"/>
    <property type="project" value="TreeGrafter"/>
</dbReference>
<keyword evidence="6 8" id="KW-1133">Transmembrane helix</keyword>
<reference evidence="9 10" key="1">
    <citation type="submission" date="2020-08" db="EMBL/GenBank/DDBJ databases">
        <title>Genomic Encyclopedia of Type Strains, Phase IV (KMG-IV): sequencing the most valuable type-strain genomes for metagenomic binning, comparative biology and taxonomic classification.</title>
        <authorList>
            <person name="Goeker M."/>
        </authorList>
    </citation>
    <scope>NUCLEOTIDE SEQUENCE [LARGE SCALE GENOMIC DNA]</scope>
    <source>
        <strain evidence="9 10">DSM 103462</strain>
    </source>
</reference>
<organism evidence="9 10">
    <name type="scientific">Treponema ruminis</name>
    <dbReference type="NCBI Taxonomy" id="744515"/>
    <lineage>
        <taxon>Bacteria</taxon>
        <taxon>Pseudomonadati</taxon>
        <taxon>Spirochaetota</taxon>
        <taxon>Spirochaetia</taxon>
        <taxon>Spirochaetales</taxon>
        <taxon>Treponemataceae</taxon>
        <taxon>Treponema</taxon>
    </lineage>
</organism>
<comment type="subcellular location">
    <subcellularLocation>
        <location evidence="1">Cell membrane</location>
        <topology evidence="1">Multi-pass membrane protein</topology>
    </subcellularLocation>
</comment>
<evidence type="ECO:0000313" key="9">
    <source>
        <dbReference type="EMBL" id="MBB5226609.1"/>
    </source>
</evidence>
<keyword evidence="4" id="KW-1003">Cell membrane</keyword>
<feature type="transmembrane region" description="Helical" evidence="8">
    <location>
        <begin position="128"/>
        <end position="150"/>
    </location>
</feature>
<dbReference type="RefSeq" id="WP_184660046.1">
    <property type="nucleotide sequence ID" value="NZ_CP031518.1"/>
</dbReference>
<protein>
    <submittedName>
        <fullName evidence="9">4-azaleucine resistance transporter AzlC</fullName>
    </submittedName>
</protein>
<comment type="similarity">
    <text evidence="2">Belongs to the AzlC family.</text>
</comment>
<sequence>MMPTLKKAFVATIPVLAGYIFLGIAFGLLMNSHGFGLPLVLAMSIFIYAGSMQFVAVDLISGVPTSLLTVALTTVMVNARHIFYGISMLERYKGAGKKKPYLIFALTDETYSLVCNGVRDDSGREHDYYFFVSLLNHCWWVTGSAIGSVLGELLPFKIVGIDFALTALFVTVFCDQWLHSDSHFAAVSGVLVSVLCLFVFGADRFLIPTMILILALLSIARLVKGKNSILAKDSTHEVSND</sequence>
<keyword evidence="7 8" id="KW-0472">Membrane</keyword>
<evidence type="ECO:0000256" key="3">
    <source>
        <dbReference type="ARBA" id="ARBA00022448"/>
    </source>
</evidence>
<keyword evidence="10" id="KW-1185">Reference proteome</keyword>
<feature type="transmembrane region" description="Helical" evidence="8">
    <location>
        <begin position="12"/>
        <end position="30"/>
    </location>
</feature>
<dbReference type="GO" id="GO:0005886">
    <property type="term" value="C:plasma membrane"/>
    <property type="evidence" value="ECO:0007669"/>
    <property type="project" value="UniProtKB-SubCell"/>
</dbReference>
<evidence type="ECO:0000256" key="4">
    <source>
        <dbReference type="ARBA" id="ARBA00022475"/>
    </source>
</evidence>
<evidence type="ECO:0000256" key="7">
    <source>
        <dbReference type="ARBA" id="ARBA00023136"/>
    </source>
</evidence>
<dbReference type="AlphaFoldDB" id="A0A7W8LMJ9"/>
<dbReference type="PANTHER" id="PTHR34979:SF1">
    <property type="entry name" value="INNER MEMBRANE PROTEIN YGAZ"/>
    <property type="match status" value="1"/>
</dbReference>
<keyword evidence="3" id="KW-0813">Transport</keyword>
<gene>
    <name evidence="9" type="ORF">HNP76_001990</name>
</gene>
<proteinExistence type="inferred from homology"/>
<evidence type="ECO:0000256" key="6">
    <source>
        <dbReference type="ARBA" id="ARBA00022989"/>
    </source>
</evidence>
<comment type="caution">
    <text evidence="9">The sequence shown here is derived from an EMBL/GenBank/DDBJ whole genome shotgun (WGS) entry which is preliminary data.</text>
</comment>
<feature type="transmembrane region" description="Helical" evidence="8">
    <location>
        <begin position="37"/>
        <end position="56"/>
    </location>
</feature>
<dbReference type="InterPro" id="IPR011606">
    <property type="entry name" value="Brnchd-chn_aa_trnsp_permease"/>
</dbReference>
<evidence type="ECO:0000256" key="8">
    <source>
        <dbReference type="SAM" id="Phobius"/>
    </source>
</evidence>